<evidence type="ECO:0000313" key="3">
    <source>
        <dbReference type="Proteomes" id="UP000503011"/>
    </source>
</evidence>
<dbReference type="PANTHER" id="PTHR43102">
    <property type="entry name" value="SLR1143 PROTEIN"/>
    <property type="match status" value="1"/>
</dbReference>
<proteinExistence type="predicted"/>
<name>A0A6F8YVB5_9ACTN</name>
<gene>
    <name evidence="2" type="ORF">Psuf_073750</name>
</gene>
<dbReference type="Pfam" id="PF01590">
    <property type="entry name" value="GAF"/>
    <property type="match status" value="1"/>
</dbReference>
<dbReference type="AlphaFoldDB" id="A0A6F8YVB5"/>
<dbReference type="InterPro" id="IPR003018">
    <property type="entry name" value="GAF"/>
</dbReference>
<reference evidence="2 3" key="2">
    <citation type="submission" date="2020-03" db="EMBL/GenBank/DDBJ databases">
        <authorList>
            <person name="Ichikawa N."/>
            <person name="Kimura A."/>
            <person name="Kitahashi Y."/>
            <person name="Uohara A."/>
        </authorList>
    </citation>
    <scope>NUCLEOTIDE SEQUENCE [LARGE SCALE GENOMIC DNA]</scope>
    <source>
        <strain evidence="2 3">NBRC 105367</strain>
    </source>
</reference>
<dbReference type="Proteomes" id="UP000503011">
    <property type="component" value="Chromosome"/>
</dbReference>
<sequence length="181" mass="20004">MVEPEFHYLDGVGLTEPGRVAAVRRYDLLDRPVLPEYQRIALLAATAFDTPMATVTLVEADRVWLAACEGIEEVRQIGADPGLCATVILADEVYVVNDAASDPRTREHPLVTGPPGLRFYAAAPIRTWDGYRIGTVNAMDLRPRDPTPRQLLALEHLAAIVADEMELRLMTIRSRTRAAVD</sequence>
<evidence type="ECO:0000313" key="2">
    <source>
        <dbReference type="EMBL" id="BCB90062.1"/>
    </source>
</evidence>
<dbReference type="Gene3D" id="3.30.450.40">
    <property type="match status" value="1"/>
</dbReference>
<dbReference type="RefSeq" id="WP_232075397.1">
    <property type="nucleotide sequence ID" value="NZ_AP022871.1"/>
</dbReference>
<dbReference type="InterPro" id="IPR029016">
    <property type="entry name" value="GAF-like_dom_sf"/>
</dbReference>
<evidence type="ECO:0000259" key="1">
    <source>
        <dbReference type="Pfam" id="PF01590"/>
    </source>
</evidence>
<dbReference type="SUPFAM" id="SSF55781">
    <property type="entry name" value="GAF domain-like"/>
    <property type="match status" value="1"/>
</dbReference>
<dbReference type="PANTHER" id="PTHR43102:SF2">
    <property type="entry name" value="GAF DOMAIN-CONTAINING PROTEIN"/>
    <property type="match status" value="1"/>
</dbReference>
<reference evidence="2 3" key="1">
    <citation type="submission" date="2020-03" db="EMBL/GenBank/DDBJ databases">
        <title>Whole genome shotgun sequence of Phytohabitans suffuscus NBRC 105367.</title>
        <authorList>
            <person name="Komaki H."/>
            <person name="Tamura T."/>
        </authorList>
    </citation>
    <scope>NUCLEOTIDE SEQUENCE [LARGE SCALE GENOMIC DNA]</scope>
    <source>
        <strain evidence="2 3">NBRC 105367</strain>
    </source>
</reference>
<dbReference type="KEGG" id="psuu:Psuf_073750"/>
<dbReference type="EMBL" id="AP022871">
    <property type="protein sequence ID" value="BCB90062.1"/>
    <property type="molecule type" value="Genomic_DNA"/>
</dbReference>
<organism evidence="2 3">
    <name type="scientific">Phytohabitans suffuscus</name>
    <dbReference type="NCBI Taxonomy" id="624315"/>
    <lineage>
        <taxon>Bacteria</taxon>
        <taxon>Bacillati</taxon>
        <taxon>Actinomycetota</taxon>
        <taxon>Actinomycetes</taxon>
        <taxon>Micromonosporales</taxon>
        <taxon>Micromonosporaceae</taxon>
    </lineage>
</organism>
<protein>
    <recommendedName>
        <fullName evidence="1">GAF domain-containing protein</fullName>
    </recommendedName>
</protein>
<keyword evidence="3" id="KW-1185">Reference proteome</keyword>
<accession>A0A6F8YVB5</accession>
<feature type="domain" description="GAF" evidence="1">
    <location>
        <begin position="38"/>
        <end position="162"/>
    </location>
</feature>